<dbReference type="Pfam" id="PF13516">
    <property type="entry name" value="LRR_6"/>
    <property type="match status" value="3"/>
</dbReference>
<feature type="chain" id="PRO_5044291725" evidence="4">
    <location>
        <begin position="23"/>
        <end position="245"/>
    </location>
</feature>
<evidence type="ECO:0000256" key="3">
    <source>
        <dbReference type="ARBA" id="ARBA00022737"/>
    </source>
</evidence>
<accession>A0A0D3K9E2</accession>
<dbReference type="HOGENOM" id="CLU_1135303_0_0_1"/>
<feature type="signal peptide" evidence="4">
    <location>
        <begin position="1"/>
        <end position="22"/>
    </location>
</feature>
<reference evidence="6" key="1">
    <citation type="journal article" date="2013" name="Nature">
        <title>Pan genome of the phytoplankton Emiliania underpins its global distribution.</title>
        <authorList>
            <person name="Read B.A."/>
            <person name="Kegel J."/>
            <person name="Klute M.J."/>
            <person name="Kuo A."/>
            <person name="Lefebvre S.C."/>
            <person name="Maumus F."/>
            <person name="Mayer C."/>
            <person name="Miller J."/>
            <person name="Monier A."/>
            <person name="Salamov A."/>
            <person name="Young J."/>
            <person name="Aguilar M."/>
            <person name="Claverie J.M."/>
            <person name="Frickenhaus S."/>
            <person name="Gonzalez K."/>
            <person name="Herman E.K."/>
            <person name="Lin Y.C."/>
            <person name="Napier J."/>
            <person name="Ogata H."/>
            <person name="Sarno A.F."/>
            <person name="Shmutz J."/>
            <person name="Schroeder D."/>
            <person name="de Vargas C."/>
            <person name="Verret F."/>
            <person name="von Dassow P."/>
            <person name="Valentin K."/>
            <person name="Van de Peer Y."/>
            <person name="Wheeler G."/>
            <person name="Dacks J.B."/>
            <person name="Delwiche C.F."/>
            <person name="Dyhrman S.T."/>
            <person name="Glockner G."/>
            <person name="John U."/>
            <person name="Richards T."/>
            <person name="Worden A.Z."/>
            <person name="Zhang X."/>
            <person name="Grigoriev I.V."/>
            <person name="Allen A.E."/>
            <person name="Bidle K."/>
            <person name="Borodovsky M."/>
            <person name="Bowler C."/>
            <person name="Brownlee C."/>
            <person name="Cock J.M."/>
            <person name="Elias M."/>
            <person name="Gladyshev V.N."/>
            <person name="Groth M."/>
            <person name="Guda C."/>
            <person name="Hadaegh A."/>
            <person name="Iglesias-Rodriguez M.D."/>
            <person name="Jenkins J."/>
            <person name="Jones B.M."/>
            <person name="Lawson T."/>
            <person name="Leese F."/>
            <person name="Lindquist E."/>
            <person name="Lobanov A."/>
            <person name="Lomsadze A."/>
            <person name="Malik S.B."/>
            <person name="Marsh M.E."/>
            <person name="Mackinder L."/>
            <person name="Mock T."/>
            <person name="Mueller-Roeber B."/>
            <person name="Pagarete A."/>
            <person name="Parker M."/>
            <person name="Probert I."/>
            <person name="Quesneville H."/>
            <person name="Raines C."/>
            <person name="Rensing S.A."/>
            <person name="Riano-Pachon D.M."/>
            <person name="Richier S."/>
            <person name="Rokitta S."/>
            <person name="Shiraiwa Y."/>
            <person name="Soanes D.M."/>
            <person name="van der Giezen M."/>
            <person name="Wahlund T.M."/>
            <person name="Williams B."/>
            <person name="Wilson W."/>
            <person name="Wolfe G."/>
            <person name="Wurch L.L."/>
        </authorList>
    </citation>
    <scope>NUCLEOTIDE SEQUENCE</scope>
</reference>
<dbReference type="SUPFAM" id="SSF52047">
    <property type="entry name" value="RNI-like"/>
    <property type="match status" value="1"/>
</dbReference>
<dbReference type="EnsemblProtists" id="EOD32377">
    <property type="protein sequence ID" value="EOD32377"/>
    <property type="gene ID" value="EMIHUDRAFT_230920"/>
</dbReference>
<dbReference type="GO" id="GO:0005829">
    <property type="term" value="C:cytosol"/>
    <property type="evidence" value="ECO:0007669"/>
    <property type="project" value="TreeGrafter"/>
</dbReference>
<sequence length="245" mass="25538">MAPLVPRLLCVALFAAAGNAAGQRSKCKKRDMAGSLEDCKTIVLDFDKLSKPEVHKIVALVGSESNLRFLSLRDNGIDEADALALAEALKHNRNLYSLRYRENPLGAAVVAAIASHPALTDLDVRGTKIGDEGAASLAQLLSSSAVLTGLQLRSASIGESGAVALARSLTHHPALALLDLGNNAVGDAGAVALAEALQTNRVLEKLEIQSPSVTSSGWKALDDAMDINAVVSVIGYRGGGRKLEL</sequence>
<dbReference type="PANTHER" id="PTHR24113">
    <property type="entry name" value="RAN GTPASE-ACTIVATING PROTEIN 1"/>
    <property type="match status" value="1"/>
</dbReference>
<dbReference type="InterPro" id="IPR001611">
    <property type="entry name" value="Leu-rich_rpt"/>
</dbReference>
<proteinExistence type="predicted"/>
<dbReference type="eggNOG" id="KOG4308">
    <property type="taxonomic scope" value="Eukaryota"/>
</dbReference>
<dbReference type="GO" id="GO:0031267">
    <property type="term" value="F:small GTPase binding"/>
    <property type="evidence" value="ECO:0007669"/>
    <property type="project" value="TreeGrafter"/>
</dbReference>
<evidence type="ECO:0000313" key="6">
    <source>
        <dbReference type="Proteomes" id="UP000013827"/>
    </source>
</evidence>
<keyword evidence="4" id="KW-0732">Signal</keyword>
<dbReference type="KEGG" id="ehx:EMIHUDRAFT_230920"/>
<dbReference type="GeneID" id="17277649"/>
<dbReference type="AlphaFoldDB" id="A0A0D3K9E2"/>
<dbReference type="STRING" id="2903.R1DBU8"/>
<keyword evidence="2" id="KW-0433">Leucine-rich repeat</keyword>
<dbReference type="GO" id="GO:0005634">
    <property type="term" value="C:nucleus"/>
    <property type="evidence" value="ECO:0007669"/>
    <property type="project" value="TreeGrafter"/>
</dbReference>
<dbReference type="GO" id="GO:0005096">
    <property type="term" value="F:GTPase activator activity"/>
    <property type="evidence" value="ECO:0007669"/>
    <property type="project" value="UniProtKB-KW"/>
</dbReference>
<dbReference type="GO" id="GO:0006913">
    <property type="term" value="P:nucleocytoplasmic transport"/>
    <property type="evidence" value="ECO:0007669"/>
    <property type="project" value="TreeGrafter"/>
</dbReference>
<dbReference type="PaxDb" id="2903-EOD32377"/>
<dbReference type="SMART" id="SM00368">
    <property type="entry name" value="LRR_RI"/>
    <property type="match status" value="4"/>
</dbReference>
<evidence type="ECO:0000256" key="1">
    <source>
        <dbReference type="ARBA" id="ARBA00022468"/>
    </source>
</evidence>
<evidence type="ECO:0000313" key="5">
    <source>
        <dbReference type="EnsemblProtists" id="EOD32377"/>
    </source>
</evidence>
<dbReference type="GO" id="GO:0048471">
    <property type="term" value="C:perinuclear region of cytoplasm"/>
    <property type="evidence" value="ECO:0007669"/>
    <property type="project" value="TreeGrafter"/>
</dbReference>
<organism evidence="5 6">
    <name type="scientific">Emiliania huxleyi (strain CCMP1516)</name>
    <dbReference type="NCBI Taxonomy" id="280463"/>
    <lineage>
        <taxon>Eukaryota</taxon>
        <taxon>Haptista</taxon>
        <taxon>Haptophyta</taxon>
        <taxon>Prymnesiophyceae</taxon>
        <taxon>Isochrysidales</taxon>
        <taxon>Noelaerhabdaceae</taxon>
        <taxon>Emiliania</taxon>
    </lineage>
</organism>
<name>A0A0D3K9E2_EMIH1</name>
<protein>
    <submittedName>
        <fullName evidence="5">Uncharacterized protein</fullName>
    </submittedName>
</protein>
<dbReference type="PANTHER" id="PTHR24113:SF12">
    <property type="entry name" value="RAN GTPASE-ACTIVATING PROTEIN 1"/>
    <property type="match status" value="1"/>
</dbReference>
<keyword evidence="6" id="KW-1185">Reference proteome</keyword>
<dbReference type="Proteomes" id="UP000013827">
    <property type="component" value="Unassembled WGS sequence"/>
</dbReference>
<dbReference type="InterPro" id="IPR027038">
    <property type="entry name" value="RanGap"/>
</dbReference>
<evidence type="ECO:0000256" key="2">
    <source>
        <dbReference type="ARBA" id="ARBA00022614"/>
    </source>
</evidence>
<keyword evidence="3" id="KW-0677">Repeat</keyword>
<keyword evidence="1" id="KW-0343">GTPase activation</keyword>
<dbReference type="Gene3D" id="3.80.10.10">
    <property type="entry name" value="Ribonuclease Inhibitor"/>
    <property type="match status" value="2"/>
</dbReference>
<evidence type="ECO:0000256" key="4">
    <source>
        <dbReference type="SAM" id="SignalP"/>
    </source>
</evidence>
<reference evidence="5" key="2">
    <citation type="submission" date="2024-10" db="UniProtKB">
        <authorList>
            <consortium name="EnsemblProtists"/>
        </authorList>
    </citation>
    <scope>IDENTIFICATION</scope>
</reference>
<dbReference type="InterPro" id="IPR032675">
    <property type="entry name" value="LRR_dom_sf"/>
</dbReference>
<dbReference type="RefSeq" id="XP_005784806.1">
    <property type="nucleotide sequence ID" value="XM_005784749.1"/>
</dbReference>